<comment type="caution">
    <text evidence="3">The sequence shown here is derived from an EMBL/GenBank/DDBJ whole genome shotgun (WGS) entry which is preliminary data.</text>
</comment>
<dbReference type="SMART" id="SM00047">
    <property type="entry name" value="LYZ2"/>
    <property type="match status" value="1"/>
</dbReference>
<sequence>MKAFMSICYTVLLAFSFIVFSHPQQKAVASEVYFTYYAKNDLVAYSGRGHQYSKVGTFEFQTSFQVKKGSIRNGWAEIKLNGRTAYVESKWIVNRKPQATYFNYYPKEPISYYAGRGTNTKRFGSIAEDSVIKVRKGSVLNGWSEIQYKGNSYYVQHDKLSNKAPIYFTYYATMDFTLYNERHTGTPKVNVPVDAVVKVKKGSVKNGWSRIEYNGIKGYAPYSNISKNKNVYFTYYTTSNMPYYSSISFTNKVGTLQSGVEVLVKKGSVVNNKVQIKVNGKSYFALYNQMDNITYSNIDLRIPANVTAAEINRYISSYEQKTGKKSVFRGQGQAFIDAGDKYGVNALFLAAIGIHESAYGTSNLAISKNNLFGLKAYDAAPYESALRFKSVADSIHYEAQYVKFNYIDPNGTYYGGAPTLSGMNNSYSTDASWHTKIANHMKNIKAFDAKYYATKKPNTNRVGNPGYPAGSDYYPAETVAKVKNGAKLSLYQSPSTSGGKKATISAGETFNLLEKRNDFWVKVKYKNKLYWTNSLKYYEYTKTVTVTNLVRVETYNYGGGTTPLYQTANTSSKVIATATNNQFVTLLQNPSGSFIQVKDSNGKIGWLDRKYAKFSMK</sequence>
<dbReference type="Gene3D" id="1.10.530.10">
    <property type="match status" value="1"/>
</dbReference>
<name>A0ABT9Z4H4_9BACI</name>
<evidence type="ECO:0000256" key="1">
    <source>
        <dbReference type="SAM" id="SignalP"/>
    </source>
</evidence>
<evidence type="ECO:0000313" key="3">
    <source>
        <dbReference type="EMBL" id="MDQ0227168.1"/>
    </source>
</evidence>
<feature type="signal peptide" evidence="1">
    <location>
        <begin position="1"/>
        <end position="21"/>
    </location>
</feature>
<dbReference type="Proteomes" id="UP001232245">
    <property type="component" value="Unassembled WGS sequence"/>
</dbReference>
<feature type="domain" description="SH3b" evidence="2">
    <location>
        <begin position="29"/>
        <end position="96"/>
    </location>
</feature>
<dbReference type="InterPro" id="IPR002901">
    <property type="entry name" value="MGlyc_endo_b_GlcNAc-like_dom"/>
</dbReference>
<protein>
    <submittedName>
        <fullName evidence="3">Beta-N-acetylglucosaminidase</fullName>
    </submittedName>
</protein>
<feature type="domain" description="SH3b" evidence="2">
    <location>
        <begin position="477"/>
        <end position="548"/>
    </location>
</feature>
<dbReference type="Gene3D" id="2.30.30.40">
    <property type="entry name" value="SH3 Domains"/>
    <property type="match status" value="3"/>
</dbReference>
<evidence type="ECO:0000259" key="2">
    <source>
        <dbReference type="PROSITE" id="PS51781"/>
    </source>
</evidence>
<reference evidence="3 4" key="1">
    <citation type="submission" date="2023-07" db="EMBL/GenBank/DDBJ databases">
        <title>Genomic Encyclopedia of Type Strains, Phase IV (KMG-IV): sequencing the most valuable type-strain genomes for metagenomic binning, comparative biology and taxonomic classification.</title>
        <authorList>
            <person name="Goeker M."/>
        </authorList>
    </citation>
    <scope>NUCLEOTIDE SEQUENCE [LARGE SCALE GENOMIC DNA]</scope>
    <source>
        <strain evidence="3 4">DSM 17723</strain>
    </source>
</reference>
<evidence type="ECO:0000313" key="4">
    <source>
        <dbReference type="Proteomes" id="UP001232245"/>
    </source>
</evidence>
<keyword evidence="4" id="KW-1185">Reference proteome</keyword>
<keyword evidence="1" id="KW-0732">Signal</keyword>
<dbReference type="Pfam" id="PF01832">
    <property type="entry name" value="Glucosaminidase"/>
    <property type="match status" value="1"/>
</dbReference>
<dbReference type="SMART" id="SM00287">
    <property type="entry name" value="SH3b"/>
    <property type="match status" value="5"/>
</dbReference>
<proteinExistence type="predicted"/>
<dbReference type="Pfam" id="PF08239">
    <property type="entry name" value="SH3_3"/>
    <property type="match status" value="1"/>
</dbReference>
<accession>A0ABT9Z4H4</accession>
<dbReference type="InterPro" id="IPR003646">
    <property type="entry name" value="SH3-like_bac-type"/>
</dbReference>
<dbReference type="EMBL" id="JAUSTZ010000008">
    <property type="protein sequence ID" value="MDQ0227168.1"/>
    <property type="molecule type" value="Genomic_DNA"/>
</dbReference>
<gene>
    <name evidence="3" type="ORF">J2S02_003513</name>
</gene>
<dbReference type="PROSITE" id="PS51781">
    <property type="entry name" value="SH3B"/>
    <property type="match status" value="2"/>
</dbReference>
<organism evidence="3 4">
    <name type="scientific">Metabacillus niabensis</name>
    <dbReference type="NCBI Taxonomy" id="324854"/>
    <lineage>
        <taxon>Bacteria</taxon>
        <taxon>Bacillati</taxon>
        <taxon>Bacillota</taxon>
        <taxon>Bacilli</taxon>
        <taxon>Bacillales</taxon>
        <taxon>Bacillaceae</taxon>
        <taxon>Metabacillus</taxon>
    </lineage>
</organism>
<feature type="chain" id="PRO_5046313827" evidence="1">
    <location>
        <begin position="22"/>
        <end position="617"/>
    </location>
</feature>
<dbReference type="RefSeq" id="WP_174881352.1">
    <property type="nucleotide sequence ID" value="NZ_CADEPK010000353.1"/>
</dbReference>